<dbReference type="InterPro" id="IPR028055">
    <property type="entry name" value="YidC/Oxa/ALB_C"/>
</dbReference>
<evidence type="ECO:0000256" key="14">
    <source>
        <dbReference type="ARBA" id="ARBA00033245"/>
    </source>
</evidence>
<comment type="similarity">
    <text evidence="2">Belongs to the OXA1/ALB3/YidC family. Type 1 subfamily.</text>
</comment>
<keyword evidence="9 18" id="KW-0472">Membrane</keyword>
<keyword evidence="7" id="KW-0653">Protein transport</keyword>
<protein>
    <recommendedName>
        <fullName evidence="3">Membrane protein insertase YidC</fullName>
    </recommendedName>
    <alternativeName>
        <fullName evidence="15">Foldase YidC</fullName>
    </alternativeName>
    <alternativeName>
        <fullName evidence="14">Membrane integrase YidC</fullName>
    </alternativeName>
    <alternativeName>
        <fullName evidence="13">Membrane protein YidC</fullName>
    </alternativeName>
</protein>
<proteinExistence type="inferred from homology"/>
<evidence type="ECO:0000256" key="5">
    <source>
        <dbReference type="ARBA" id="ARBA00022475"/>
    </source>
</evidence>
<dbReference type="Pfam" id="PF02096">
    <property type="entry name" value="60KD_IMP"/>
    <property type="match status" value="1"/>
</dbReference>
<evidence type="ECO:0000256" key="17">
    <source>
        <dbReference type="SAM" id="MobiDB-lite"/>
    </source>
</evidence>
<keyword evidence="4" id="KW-0813">Transport</keyword>
<feature type="compositionally biased region" description="Basic residues" evidence="17">
    <location>
        <begin position="318"/>
        <end position="329"/>
    </location>
</feature>
<keyword evidence="21" id="KW-1185">Reference proteome</keyword>
<comment type="subunit">
    <text evidence="12">Interacts with the Sec translocase complex via SecD. Specifically interacts with transmembrane segments of nascent integral membrane proteins during membrane integration.</text>
</comment>
<dbReference type="PANTHER" id="PTHR12428">
    <property type="entry name" value="OXA1"/>
    <property type="match status" value="1"/>
</dbReference>
<name>A0A1C6V2Q5_9ACTN</name>
<accession>A0A1C6V2Q5</accession>
<evidence type="ECO:0000259" key="19">
    <source>
        <dbReference type="Pfam" id="PF02096"/>
    </source>
</evidence>
<evidence type="ECO:0000256" key="11">
    <source>
        <dbReference type="ARBA" id="ARBA00025034"/>
    </source>
</evidence>
<feature type="transmembrane region" description="Helical" evidence="18">
    <location>
        <begin position="182"/>
        <end position="199"/>
    </location>
</feature>
<keyword evidence="6 16" id="KW-0812">Transmembrane</keyword>
<evidence type="ECO:0000256" key="6">
    <source>
        <dbReference type="ARBA" id="ARBA00022692"/>
    </source>
</evidence>
<dbReference type="RefSeq" id="WP_091100502.1">
    <property type="nucleotide sequence ID" value="NZ_FMHZ01000002.1"/>
</dbReference>
<dbReference type="CDD" id="cd20070">
    <property type="entry name" value="5TM_YidC_Alb3"/>
    <property type="match status" value="1"/>
</dbReference>
<feature type="compositionally biased region" description="Low complexity" evidence="17">
    <location>
        <begin position="292"/>
        <end position="317"/>
    </location>
</feature>
<feature type="transmembrane region" description="Helical" evidence="18">
    <location>
        <begin position="36"/>
        <end position="58"/>
    </location>
</feature>
<gene>
    <name evidence="20" type="ORF">GA0070606_3269</name>
</gene>
<evidence type="ECO:0000256" key="12">
    <source>
        <dbReference type="ARBA" id="ARBA00026028"/>
    </source>
</evidence>
<dbReference type="GO" id="GO:0015031">
    <property type="term" value="P:protein transport"/>
    <property type="evidence" value="ECO:0007669"/>
    <property type="project" value="UniProtKB-KW"/>
</dbReference>
<evidence type="ECO:0000256" key="13">
    <source>
        <dbReference type="ARBA" id="ARBA00031538"/>
    </source>
</evidence>
<evidence type="ECO:0000256" key="2">
    <source>
        <dbReference type="ARBA" id="ARBA00010527"/>
    </source>
</evidence>
<dbReference type="AlphaFoldDB" id="A0A1C6V2Q5"/>
<dbReference type="GO" id="GO:0005886">
    <property type="term" value="C:plasma membrane"/>
    <property type="evidence" value="ECO:0007669"/>
    <property type="project" value="UniProtKB-SubCell"/>
</dbReference>
<evidence type="ECO:0000256" key="9">
    <source>
        <dbReference type="ARBA" id="ARBA00023136"/>
    </source>
</evidence>
<dbReference type="EMBL" id="FMHZ01000002">
    <property type="protein sequence ID" value="SCL60404.1"/>
    <property type="molecule type" value="Genomic_DNA"/>
</dbReference>
<feature type="compositionally biased region" description="Polar residues" evidence="17">
    <location>
        <begin position="268"/>
        <end position="278"/>
    </location>
</feature>
<evidence type="ECO:0000256" key="1">
    <source>
        <dbReference type="ARBA" id="ARBA00004651"/>
    </source>
</evidence>
<evidence type="ECO:0000256" key="15">
    <source>
        <dbReference type="ARBA" id="ARBA00033342"/>
    </source>
</evidence>
<dbReference type="InterPro" id="IPR001708">
    <property type="entry name" value="YidC/ALB3/OXA1/COX18"/>
</dbReference>
<evidence type="ECO:0000256" key="18">
    <source>
        <dbReference type="SAM" id="Phobius"/>
    </source>
</evidence>
<evidence type="ECO:0000256" key="16">
    <source>
        <dbReference type="RuleBase" id="RU003945"/>
    </source>
</evidence>
<dbReference type="InterPro" id="IPR047196">
    <property type="entry name" value="YidC_ALB_C"/>
</dbReference>
<feature type="region of interest" description="Disordered" evidence="17">
    <location>
        <begin position="263"/>
        <end position="329"/>
    </location>
</feature>
<comment type="subcellular location">
    <subcellularLocation>
        <location evidence="1">Cell membrane</location>
        <topology evidence="1">Multi-pass membrane protein</topology>
    </subcellularLocation>
    <subcellularLocation>
        <location evidence="16">Membrane</location>
        <topology evidence="16">Multi-pass membrane protein</topology>
    </subcellularLocation>
</comment>
<feature type="domain" description="Membrane insertase YidC/Oxa/ALB C-terminal" evidence="19">
    <location>
        <begin position="38"/>
        <end position="258"/>
    </location>
</feature>
<keyword evidence="8 18" id="KW-1133">Transmembrane helix</keyword>
<dbReference type="STRING" id="47855.GA0070606_3269"/>
<keyword evidence="10" id="KW-0143">Chaperone</keyword>
<dbReference type="OrthoDB" id="9780552at2"/>
<dbReference type="PANTHER" id="PTHR12428:SF65">
    <property type="entry name" value="CYTOCHROME C OXIDASE ASSEMBLY PROTEIN COX18, MITOCHONDRIAL"/>
    <property type="match status" value="1"/>
</dbReference>
<evidence type="ECO:0000256" key="10">
    <source>
        <dbReference type="ARBA" id="ARBA00023186"/>
    </source>
</evidence>
<evidence type="ECO:0000256" key="7">
    <source>
        <dbReference type="ARBA" id="ARBA00022927"/>
    </source>
</evidence>
<evidence type="ECO:0000313" key="20">
    <source>
        <dbReference type="EMBL" id="SCL60404.1"/>
    </source>
</evidence>
<comment type="function">
    <text evidence="11">Required for the insertion and/or proper folding and/or complex formation of integral membrane proteins into the membrane. Involved in integration of membrane proteins that insert both dependently and independently of the Sec translocase complex, as well as at least some lipoproteins. Aids folding of multispanning membrane proteins.</text>
</comment>
<evidence type="ECO:0000313" key="21">
    <source>
        <dbReference type="Proteomes" id="UP000199001"/>
    </source>
</evidence>
<evidence type="ECO:0000256" key="3">
    <source>
        <dbReference type="ARBA" id="ARBA00015325"/>
    </source>
</evidence>
<reference evidence="21" key="1">
    <citation type="submission" date="2016-06" db="EMBL/GenBank/DDBJ databases">
        <authorList>
            <person name="Varghese N."/>
            <person name="Submissions Spin"/>
        </authorList>
    </citation>
    <scope>NUCLEOTIDE SEQUENCE [LARGE SCALE GENOMIC DNA]</scope>
    <source>
        <strain evidence="21">DSM 43903</strain>
    </source>
</reference>
<organism evidence="20 21">
    <name type="scientific">Micromonospora citrea</name>
    <dbReference type="NCBI Taxonomy" id="47855"/>
    <lineage>
        <taxon>Bacteria</taxon>
        <taxon>Bacillati</taxon>
        <taxon>Actinomycetota</taxon>
        <taxon>Actinomycetes</taxon>
        <taxon>Micromonosporales</taxon>
        <taxon>Micromonosporaceae</taxon>
        <taxon>Micromonospora</taxon>
    </lineage>
</organism>
<evidence type="ECO:0000256" key="4">
    <source>
        <dbReference type="ARBA" id="ARBA00022448"/>
    </source>
</evidence>
<sequence>MSLDWIYYAISWILLAWHGAWDAIGVPDAAVIGTNWAWILAIVFLVVTVRVILFPVFVKQIKSQRAMQALQPQVKALQEKHKGDRETLQKEMMELYRKEKANPLMGCLPMVLQIPVFLGLFHVLRRLDPGKSESGKTLYGWTVGQFESASAAKLFTAPIAGKFGSTADELAALNANGTTVKVIAGILVLLMMGTTYLTSRQMILKTGWAEDPQQRMIQKLMLYGIPLSLLISGAIFPIGVIIYWVINNLSTLAQQQWVLRKFPPPPSATSKPGTSPRSPVQPAKTGGLLGRAKPAPQAPAKPAAPKVAGPKPGAKPVNPKKGRPAKRQG</sequence>
<dbReference type="Proteomes" id="UP000199001">
    <property type="component" value="Unassembled WGS sequence"/>
</dbReference>
<keyword evidence="5" id="KW-1003">Cell membrane</keyword>
<evidence type="ECO:0000256" key="8">
    <source>
        <dbReference type="ARBA" id="ARBA00022989"/>
    </source>
</evidence>
<dbReference type="NCBIfam" id="TIGR03592">
    <property type="entry name" value="yidC_oxa1_cterm"/>
    <property type="match status" value="1"/>
</dbReference>
<dbReference type="GO" id="GO:0051205">
    <property type="term" value="P:protein insertion into membrane"/>
    <property type="evidence" value="ECO:0007669"/>
    <property type="project" value="TreeGrafter"/>
</dbReference>
<feature type="transmembrane region" description="Helical" evidence="18">
    <location>
        <begin position="220"/>
        <end position="246"/>
    </location>
</feature>
<feature type="transmembrane region" description="Helical" evidence="18">
    <location>
        <begin position="5"/>
        <end position="24"/>
    </location>
</feature>
<dbReference type="GO" id="GO:0032977">
    <property type="term" value="F:membrane insertase activity"/>
    <property type="evidence" value="ECO:0007669"/>
    <property type="project" value="InterPro"/>
</dbReference>